<dbReference type="InterPro" id="IPR011701">
    <property type="entry name" value="MFS"/>
</dbReference>
<sequence length="541" mass="55975">MPDQTSDRAGVREWAGLAALSLPTILLTLDLTVLHLALPKLSATLEPSSTEMLWIADIYGFAIAGLLIFMGSLGDRIGRKRLLLFGAGAFAAVSVVAAYSQSTEMLIAARAVLGVAGATLMPSTLAIIRNMFHNETQRGYAIAIWMTSFMLGGALGPVVGGVMLNWFWWGSVFLMAVPVMGLLLILGPALLPESRDPSPGRIDLLSVVESIAAMLLLVYGIKETAQSGFSGTSLAVIVAGLLIGAVFVRRQTHLSDPLLDLKLFRRRRFSTAVTVQLLAFFTMGGIQLFVMQYLQLVLEFSPLHAGLWSMPSALVSIVASMSAPALAARTSQAAVITGGFLIGAAGMGLLALTTADSGVGWIVLAFVVFSIGLAPVFSLGAGLVVGTAPPERAGAASAIQETSGEIGLAAGMAVLGSVGMAVYRGRLEDAGPGVLERGVLEPGVLERGVLERGVLEPGVLETAKETLAGAVTAGERLGGTSGAALVDAAQEAFVRGFAVISAISVAVLLAAALAVVLALRGARAQHPEAPEDNARPKNVTT</sequence>
<keyword evidence="10" id="KW-1185">Reference proteome</keyword>
<feature type="transmembrane region" description="Helical" evidence="7">
    <location>
        <begin position="406"/>
        <end position="423"/>
    </location>
</feature>
<evidence type="ECO:0000313" key="10">
    <source>
        <dbReference type="Proteomes" id="UP001612741"/>
    </source>
</evidence>
<feature type="transmembrane region" description="Helical" evidence="7">
    <location>
        <begin position="497"/>
        <end position="519"/>
    </location>
</feature>
<accession>A0ABW7YW95</accession>
<feature type="transmembrane region" description="Helical" evidence="7">
    <location>
        <begin position="107"/>
        <end position="128"/>
    </location>
</feature>
<feature type="transmembrane region" description="Helical" evidence="7">
    <location>
        <begin position="140"/>
        <end position="160"/>
    </location>
</feature>
<name>A0ABW7YW95_9ACTN</name>
<dbReference type="Pfam" id="PF07690">
    <property type="entry name" value="MFS_1"/>
    <property type="match status" value="1"/>
</dbReference>
<dbReference type="CDD" id="cd17321">
    <property type="entry name" value="MFS_MMR_MDR_like"/>
    <property type="match status" value="1"/>
</dbReference>
<feature type="transmembrane region" description="Helical" evidence="7">
    <location>
        <begin position="306"/>
        <end position="326"/>
    </location>
</feature>
<dbReference type="InterPro" id="IPR020846">
    <property type="entry name" value="MFS_dom"/>
</dbReference>
<feature type="transmembrane region" description="Helical" evidence="7">
    <location>
        <begin position="202"/>
        <end position="221"/>
    </location>
</feature>
<feature type="transmembrane region" description="Helical" evidence="7">
    <location>
        <begin position="333"/>
        <end position="353"/>
    </location>
</feature>
<dbReference type="Gene3D" id="1.20.1250.20">
    <property type="entry name" value="MFS general substrate transporter like domains"/>
    <property type="match status" value="1"/>
</dbReference>
<feature type="transmembrane region" description="Helical" evidence="7">
    <location>
        <begin position="52"/>
        <end position="70"/>
    </location>
</feature>
<feature type="transmembrane region" description="Helical" evidence="7">
    <location>
        <begin position="269"/>
        <end position="294"/>
    </location>
</feature>
<evidence type="ECO:0000256" key="5">
    <source>
        <dbReference type="ARBA" id="ARBA00022989"/>
    </source>
</evidence>
<dbReference type="Proteomes" id="UP001612741">
    <property type="component" value="Unassembled WGS sequence"/>
</dbReference>
<dbReference type="PROSITE" id="PS50850">
    <property type="entry name" value="MFS"/>
    <property type="match status" value="1"/>
</dbReference>
<feature type="transmembrane region" description="Helical" evidence="7">
    <location>
        <begin position="14"/>
        <end position="37"/>
    </location>
</feature>
<gene>
    <name evidence="9" type="ORF">ACIBG2_22475</name>
</gene>
<dbReference type="InterPro" id="IPR036259">
    <property type="entry name" value="MFS_trans_sf"/>
</dbReference>
<feature type="transmembrane region" description="Helical" evidence="7">
    <location>
        <begin position="166"/>
        <end position="190"/>
    </location>
</feature>
<evidence type="ECO:0000256" key="1">
    <source>
        <dbReference type="ARBA" id="ARBA00004651"/>
    </source>
</evidence>
<evidence type="ECO:0000256" key="2">
    <source>
        <dbReference type="ARBA" id="ARBA00022448"/>
    </source>
</evidence>
<keyword evidence="5 7" id="KW-1133">Transmembrane helix</keyword>
<organism evidence="9 10">
    <name type="scientific">Nonomuraea typhae</name>
    <dbReference type="NCBI Taxonomy" id="2603600"/>
    <lineage>
        <taxon>Bacteria</taxon>
        <taxon>Bacillati</taxon>
        <taxon>Actinomycetota</taxon>
        <taxon>Actinomycetes</taxon>
        <taxon>Streptosporangiales</taxon>
        <taxon>Streptosporangiaceae</taxon>
        <taxon>Nonomuraea</taxon>
    </lineage>
</organism>
<proteinExistence type="predicted"/>
<dbReference type="SUPFAM" id="SSF103473">
    <property type="entry name" value="MFS general substrate transporter"/>
    <property type="match status" value="1"/>
</dbReference>
<keyword evidence="4 7" id="KW-0812">Transmembrane</keyword>
<dbReference type="Gene3D" id="1.20.1720.10">
    <property type="entry name" value="Multidrug resistance protein D"/>
    <property type="match status" value="1"/>
</dbReference>
<dbReference type="RefSeq" id="WP_397083896.1">
    <property type="nucleotide sequence ID" value="NZ_JBITGY010000006.1"/>
</dbReference>
<dbReference type="PANTHER" id="PTHR42718:SF47">
    <property type="entry name" value="METHYL VIOLOGEN RESISTANCE PROTEIN SMVA"/>
    <property type="match status" value="1"/>
</dbReference>
<keyword evidence="6 7" id="KW-0472">Membrane</keyword>
<dbReference type="EMBL" id="JBITGY010000006">
    <property type="protein sequence ID" value="MFI6500166.1"/>
    <property type="molecule type" value="Genomic_DNA"/>
</dbReference>
<dbReference type="PANTHER" id="PTHR42718">
    <property type="entry name" value="MAJOR FACILITATOR SUPERFAMILY MULTIDRUG TRANSPORTER MFSC"/>
    <property type="match status" value="1"/>
</dbReference>
<evidence type="ECO:0000313" key="9">
    <source>
        <dbReference type="EMBL" id="MFI6500166.1"/>
    </source>
</evidence>
<feature type="transmembrane region" description="Helical" evidence="7">
    <location>
        <begin position="82"/>
        <end position="101"/>
    </location>
</feature>
<evidence type="ECO:0000256" key="3">
    <source>
        <dbReference type="ARBA" id="ARBA00022475"/>
    </source>
</evidence>
<evidence type="ECO:0000256" key="6">
    <source>
        <dbReference type="ARBA" id="ARBA00023136"/>
    </source>
</evidence>
<evidence type="ECO:0000259" key="8">
    <source>
        <dbReference type="PROSITE" id="PS50850"/>
    </source>
</evidence>
<comment type="subcellular location">
    <subcellularLocation>
        <location evidence="1">Cell membrane</location>
        <topology evidence="1">Multi-pass membrane protein</topology>
    </subcellularLocation>
</comment>
<keyword evidence="3" id="KW-1003">Cell membrane</keyword>
<keyword evidence="2" id="KW-0813">Transport</keyword>
<evidence type="ECO:0000256" key="7">
    <source>
        <dbReference type="SAM" id="Phobius"/>
    </source>
</evidence>
<feature type="transmembrane region" description="Helical" evidence="7">
    <location>
        <begin position="359"/>
        <end position="385"/>
    </location>
</feature>
<comment type="caution">
    <text evidence="9">The sequence shown here is derived from an EMBL/GenBank/DDBJ whole genome shotgun (WGS) entry which is preliminary data.</text>
</comment>
<feature type="domain" description="Major facilitator superfamily (MFS) profile" evidence="8">
    <location>
        <begin position="16"/>
        <end position="523"/>
    </location>
</feature>
<evidence type="ECO:0000256" key="4">
    <source>
        <dbReference type="ARBA" id="ARBA00022692"/>
    </source>
</evidence>
<reference evidence="9 10" key="1">
    <citation type="submission" date="2024-10" db="EMBL/GenBank/DDBJ databases">
        <title>The Natural Products Discovery Center: Release of the First 8490 Sequenced Strains for Exploring Actinobacteria Biosynthetic Diversity.</title>
        <authorList>
            <person name="Kalkreuter E."/>
            <person name="Kautsar S.A."/>
            <person name="Yang D."/>
            <person name="Bader C.D."/>
            <person name="Teijaro C.N."/>
            <person name="Fluegel L."/>
            <person name="Davis C.M."/>
            <person name="Simpson J.R."/>
            <person name="Lauterbach L."/>
            <person name="Steele A.D."/>
            <person name="Gui C."/>
            <person name="Meng S."/>
            <person name="Li G."/>
            <person name="Viehrig K."/>
            <person name="Ye F."/>
            <person name="Su P."/>
            <person name="Kiefer A.F."/>
            <person name="Nichols A."/>
            <person name="Cepeda A.J."/>
            <person name="Yan W."/>
            <person name="Fan B."/>
            <person name="Jiang Y."/>
            <person name="Adhikari A."/>
            <person name="Zheng C.-J."/>
            <person name="Schuster L."/>
            <person name="Cowan T.M."/>
            <person name="Smanski M.J."/>
            <person name="Chevrette M.G."/>
            <person name="De Carvalho L.P.S."/>
            <person name="Shen B."/>
        </authorList>
    </citation>
    <scope>NUCLEOTIDE SEQUENCE [LARGE SCALE GENOMIC DNA]</scope>
    <source>
        <strain evidence="9 10">NPDC050545</strain>
    </source>
</reference>
<protein>
    <submittedName>
        <fullName evidence="9">MFS transporter</fullName>
    </submittedName>
</protein>
<feature type="transmembrane region" description="Helical" evidence="7">
    <location>
        <begin position="227"/>
        <end position="248"/>
    </location>
</feature>